<evidence type="ECO:0000256" key="11">
    <source>
        <dbReference type="ARBA" id="ARBA00024209"/>
    </source>
</evidence>
<keyword evidence="8" id="KW-0862">Zinc</keyword>
<evidence type="ECO:0000313" key="17">
    <source>
        <dbReference type="Proteomes" id="UP000243975"/>
    </source>
</evidence>
<evidence type="ECO:0000256" key="5">
    <source>
        <dbReference type="ARBA" id="ARBA00022723"/>
    </source>
</evidence>
<evidence type="ECO:0000256" key="13">
    <source>
        <dbReference type="SAM" id="MobiDB-lite"/>
    </source>
</evidence>
<keyword evidence="4 14" id="KW-0812">Transmembrane</keyword>
<evidence type="ECO:0000256" key="4">
    <source>
        <dbReference type="ARBA" id="ARBA00022692"/>
    </source>
</evidence>
<evidence type="ECO:0000313" key="16">
    <source>
        <dbReference type="EMBL" id="KVH97198.1"/>
    </source>
</evidence>
<dbReference type="GO" id="GO:0008270">
    <property type="term" value="F:zinc ion binding"/>
    <property type="evidence" value="ECO:0007669"/>
    <property type="project" value="UniProtKB-KW"/>
</dbReference>
<evidence type="ECO:0000256" key="14">
    <source>
        <dbReference type="SAM" id="Phobius"/>
    </source>
</evidence>
<gene>
    <name evidence="16" type="ORF">Ccrd_000708</name>
</gene>
<keyword evidence="10 14" id="KW-0472">Membrane</keyword>
<comment type="similarity">
    <text evidence="11">Belongs to the RING-type zinc finger family. ATL subfamily.</text>
</comment>
<name>A0A103XUN6_CYNCS</name>
<dbReference type="SUPFAM" id="SSF57850">
    <property type="entry name" value="RING/U-box"/>
    <property type="match status" value="1"/>
</dbReference>
<organism evidence="16 17">
    <name type="scientific">Cynara cardunculus var. scolymus</name>
    <name type="common">Globe artichoke</name>
    <name type="synonym">Cynara scolymus</name>
    <dbReference type="NCBI Taxonomy" id="59895"/>
    <lineage>
        <taxon>Eukaryota</taxon>
        <taxon>Viridiplantae</taxon>
        <taxon>Streptophyta</taxon>
        <taxon>Embryophyta</taxon>
        <taxon>Tracheophyta</taxon>
        <taxon>Spermatophyta</taxon>
        <taxon>Magnoliopsida</taxon>
        <taxon>eudicotyledons</taxon>
        <taxon>Gunneridae</taxon>
        <taxon>Pentapetalae</taxon>
        <taxon>asterids</taxon>
        <taxon>campanulids</taxon>
        <taxon>Asterales</taxon>
        <taxon>Asteraceae</taxon>
        <taxon>Carduoideae</taxon>
        <taxon>Cardueae</taxon>
        <taxon>Carduinae</taxon>
        <taxon>Cynara</taxon>
    </lineage>
</organism>
<comment type="caution">
    <text evidence="16">The sequence shown here is derived from an EMBL/GenBank/DDBJ whole genome shotgun (WGS) entry which is preliminary data.</text>
</comment>
<evidence type="ECO:0000256" key="12">
    <source>
        <dbReference type="PROSITE-ProRule" id="PRU00175"/>
    </source>
</evidence>
<dbReference type="EMBL" id="LEKV01003850">
    <property type="protein sequence ID" value="KVH97198.1"/>
    <property type="molecule type" value="Genomic_DNA"/>
</dbReference>
<feature type="region of interest" description="Disordered" evidence="13">
    <location>
        <begin position="1"/>
        <end position="56"/>
    </location>
</feature>
<dbReference type="Gramene" id="KVH97198">
    <property type="protein sequence ID" value="KVH97198"/>
    <property type="gene ID" value="Ccrd_000708"/>
</dbReference>
<dbReference type="PROSITE" id="PS50089">
    <property type="entry name" value="ZF_RING_2"/>
    <property type="match status" value="1"/>
</dbReference>
<feature type="transmembrane region" description="Helical" evidence="14">
    <location>
        <begin position="62"/>
        <end position="83"/>
    </location>
</feature>
<dbReference type="Pfam" id="PF13639">
    <property type="entry name" value="zf-RING_2"/>
    <property type="match status" value="1"/>
</dbReference>
<dbReference type="InterPro" id="IPR013083">
    <property type="entry name" value="Znf_RING/FYVE/PHD"/>
</dbReference>
<comment type="pathway">
    <text evidence="2">Protein modification; protein ubiquitination.</text>
</comment>
<evidence type="ECO:0000256" key="3">
    <source>
        <dbReference type="ARBA" id="ARBA00022679"/>
    </source>
</evidence>
<dbReference type="PANTHER" id="PTHR45768">
    <property type="entry name" value="E3 UBIQUITIN-PROTEIN LIGASE RNF13-LIKE"/>
    <property type="match status" value="1"/>
</dbReference>
<keyword evidence="5" id="KW-0479">Metal-binding</keyword>
<evidence type="ECO:0000256" key="7">
    <source>
        <dbReference type="ARBA" id="ARBA00022786"/>
    </source>
</evidence>
<evidence type="ECO:0000256" key="1">
    <source>
        <dbReference type="ARBA" id="ARBA00004167"/>
    </source>
</evidence>
<keyword evidence="7" id="KW-0833">Ubl conjugation pathway</keyword>
<keyword evidence="3" id="KW-0808">Transferase</keyword>
<feature type="region of interest" description="Disordered" evidence="13">
    <location>
        <begin position="261"/>
        <end position="295"/>
    </location>
</feature>
<evidence type="ECO:0000256" key="10">
    <source>
        <dbReference type="ARBA" id="ARBA00023136"/>
    </source>
</evidence>
<accession>A0A103XUN6</accession>
<sequence>MDIGTPPPPPPPPYIGATPTTTTTTNRPPVYNNGGIAADIPQIPHHHHHPSSHSSSSSASSLIIVMIVISSAIIVSATVYLLIRFLSRRCNRSLRTTFSPTDDVVSDNRDENENVHHHVISFGNNGVESLPLFRFSSLTGKIAGGDCAVCLSKFEGVDQLRLLPLCCHAFHAECIDAWLKSNQTCPLCRSTVNPTEDDVLNKIVSASAGGGRVGRNRSNSFRIEIGNVSQRREPSDSDRRSYSIGSYEYVLDDGYEISVESTHRRGGSDCTSVDKDSTAPEPPGHNLAAEVGAGGGSGRRNWLRDYVDRVSVSLSSRTQSLRGSGRFLTGNLRRSETVDEFEASHGPLRDLRSAVGVGSESFSFLPDNSSSDLPFVSGNKNVSTIPKKLMTQRILRVKDGKARERRKRAAGRPATTEERGQPAVGATETESIVESRVRQRPKSESVCNCESLRVSDRRQRCVRLGEN</sequence>
<feature type="compositionally biased region" description="Pro residues" evidence="13">
    <location>
        <begin position="1"/>
        <end position="14"/>
    </location>
</feature>
<dbReference type="GO" id="GO:0016740">
    <property type="term" value="F:transferase activity"/>
    <property type="evidence" value="ECO:0007669"/>
    <property type="project" value="UniProtKB-KW"/>
</dbReference>
<protein>
    <submittedName>
        <fullName evidence="16">Zinc finger, RING/FYVE/PHD-type</fullName>
    </submittedName>
</protein>
<reference evidence="16 17" key="1">
    <citation type="journal article" date="2016" name="Sci. Rep.">
        <title>The genome sequence of the outbreeding globe artichoke constructed de novo incorporating a phase-aware low-pass sequencing strategy of F1 progeny.</title>
        <authorList>
            <person name="Scaglione D."/>
            <person name="Reyes-Chin-Wo S."/>
            <person name="Acquadro A."/>
            <person name="Froenicke L."/>
            <person name="Portis E."/>
            <person name="Beitel C."/>
            <person name="Tirone M."/>
            <person name="Mauro R."/>
            <person name="Lo Monaco A."/>
            <person name="Mauromicale G."/>
            <person name="Faccioli P."/>
            <person name="Cattivelli L."/>
            <person name="Rieseberg L."/>
            <person name="Michelmore R."/>
            <person name="Lanteri S."/>
        </authorList>
    </citation>
    <scope>NUCLEOTIDE SEQUENCE [LARGE SCALE GENOMIC DNA]</scope>
    <source>
        <strain evidence="16">2C</strain>
    </source>
</reference>
<feature type="compositionally biased region" description="Low complexity" evidence="13">
    <location>
        <begin position="15"/>
        <end position="29"/>
    </location>
</feature>
<dbReference type="CDD" id="cd16461">
    <property type="entry name" value="RING-H2_EL5-like"/>
    <property type="match status" value="1"/>
</dbReference>
<dbReference type="GO" id="GO:0016567">
    <property type="term" value="P:protein ubiquitination"/>
    <property type="evidence" value="ECO:0007669"/>
    <property type="project" value="TreeGrafter"/>
</dbReference>
<dbReference type="Proteomes" id="UP000243975">
    <property type="component" value="Unassembled WGS sequence"/>
</dbReference>
<dbReference type="Gene3D" id="3.30.40.10">
    <property type="entry name" value="Zinc/RING finger domain, C3HC4 (zinc finger)"/>
    <property type="match status" value="1"/>
</dbReference>
<dbReference type="AlphaFoldDB" id="A0A103XUN6"/>
<comment type="subcellular location">
    <subcellularLocation>
        <location evidence="1">Membrane</location>
        <topology evidence="1">Single-pass membrane protein</topology>
    </subcellularLocation>
</comment>
<feature type="compositionally biased region" description="Basic and acidic residues" evidence="13">
    <location>
        <begin position="261"/>
        <end position="278"/>
    </location>
</feature>
<evidence type="ECO:0000259" key="15">
    <source>
        <dbReference type="PROSITE" id="PS50089"/>
    </source>
</evidence>
<keyword evidence="9 14" id="KW-1133">Transmembrane helix</keyword>
<evidence type="ECO:0000256" key="9">
    <source>
        <dbReference type="ARBA" id="ARBA00022989"/>
    </source>
</evidence>
<evidence type="ECO:0000256" key="8">
    <source>
        <dbReference type="ARBA" id="ARBA00022833"/>
    </source>
</evidence>
<keyword evidence="17" id="KW-1185">Reference proteome</keyword>
<dbReference type="SMART" id="SM00184">
    <property type="entry name" value="RING"/>
    <property type="match status" value="1"/>
</dbReference>
<feature type="region of interest" description="Disordered" evidence="13">
    <location>
        <begin position="399"/>
        <end position="445"/>
    </location>
</feature>
<evidence type="ECO:0000256" key="6">
    <source>
        <dbReference type="ARBA" id="ARBA00022771"/>
    </source>
</evidence>
<feature type="domain" description="RING-type" evidence="15">
    <location>
        <begin position="147"/>
        <end position="189"/>
    </location>
</feature>
<dbReference type="OMA" id="TWLQSNQ"/>
<feature type="compositionally biased region" description="Basic and acidic residues" evidence="13">
    <location>
        <begin position="433"/>
        <end position="443"/>
    </location>
</feature>
<dbReference type="PANTHER" id="PTHR45768:SF45">
    <property type="entry name" value="ZINC FINGER, RING_FYVE_PHD-TYPE-RELATED"/>
    <property type="match status" value="1"/>
</dbReference>
<dbReference type="InterPro" id="IPR001841">
    <property type="entry name" value="Znf_RING"/>
</dbReference>
<proteinExistence type="inferred from homology"/>
<dbReference type="GO" id="GO:0016020">
    <property type="term" value="C:membrane"/>
    <property type="evidence" value="ECO:0007669"/>
    <property type="project" value="UniProtKB-SubCell"/>
</dbReference>
<keyword evidence="6 12" id="KW-0863">Zinc-finger</keyword>
<evidence type="ECO:0000256" key="2">
    <source>
        <dbReference type="ARBA" id="ARBA00004906"/>
    </source>
</evidence>